<keyword evidence="6" id="KW-0479">Metal-binding</keyword>
<dbReference type="GO" id="GO:0046872">
    <property type="term" value="F:metal ion binding"/>
    <property type="evidence" value="ECO:0007669"/>
    <property type="project" value="UniProtKB-KW"/>
</dbReference>
<keyword evidence="11" id="KW-0234">DNA repair</keyword>
<proteinExistence type="inferred from homology"/>
<evidence type="ECO:0000256" key="1">
    <source>
        <dbReference type="ARBA" id="ARBA00001400"/>
    </source>
</evidence>
<evidence type="ECO:0000256" key="4">
    <source>
        <dbReference type="ARBA" id="ARBA00019403"/>
    </source>
</evidence>
<dbReference type="CDD" id="cd10030">
    <property type="entry name" value="UDG-F4_TTUDGA_SPO1dp_like"/>
    <property type="match status" value="1"/>
</dbReference>
<dbReference type="GO" id="GO:0051539">
    <property type="term" value="F:4 iron, 4 sulfur cluster binding"/>
    <property type="evidence" value="ECO:0007669"/>
    <property type="project" value="UniProtKB-KW"/>
</dbReference>
<evidence type="ECO:0000256" key="8">
    <source>
        <dbReference type="ARBA" id="ARBA00022801"/>
    </source>
</evidence>
<dbReference type="InterPro" id="IPR005122">
    <property type="entry name" value="Uracil-DNA_glycosylase-like"/>
</dbReference>
<evidence type="ECO:0000256" key="3">
    <source>
        <dbReference type="ARBA" id="ARBA00012030"/>
    </source>
</evidence>
<name>A0A833H0H0_9LEPT</name>
<feature type="region of interest" description="Disordered" evidence="12">
    <location>
        <begin position="17"/>
        <end position="39"/>
    </location>
</feature>
<keyword evidence="7" id="KW-0227">DNA damage</keyword>
<dbReference type="Gene3D" id="3.40.470.10">
    <property type="entry name" value="Uracil-DNA glycosylase-like domain"/>
    <property type="match status" value="1"/>
</dbReference>
<evidence type="ECO:0000256" key="11">
    <source>
        <dbReference type="ARBA" id="ARBA00023204"/>
    </source>
</evidence>
<keyword evidence="10" id="KW-0411">Iron-sulfur</keyword>
<dbReference type="GO" id="GO:0006281">
    <property type="term" value="P:DNA repair"/>
    <property type="evidence" value="ECO:0007669"/>
    <property type="project" value="UniProtKB-KW"/>
</dbReference>
<evidence type="ECO:0000256" key="2">
    <source>
        <dbReference type="ARBA" id="ARBA00006521"/>
    </source>
</evidence>
<dbReference type="InterPro" id="IPR051536">
    <property type="entry name" value="UDG_Type-4/5"/>
</dbReference>
<accession>A0A833H0H0</accession>
<keyword evidence="9" id="KW-0408">Iron</keyword>
<comment type="catalytic activity">
    <reaction evidence="1">
        <text>Hydrolyzes single-stranded DNA or mismatched double-stranded DNA and polynucleotides, releasing free uracil.</text>
        <dbReference type="EC" id="3.2.2.27"/>
    </reaction>
</comment>
<comment type="caution">
    <text evidence="14">The sequence shown here is derived from an EMBL/GenBank/DDBJ whole genome shotgun (WGS) entry which is preliminary data.</text>
</comment>
<organism evidence="14 15">
    <name type="scientific">Leptonema illini</name>
    <dbReference type="NCBI Taxonomy" id="183"/>
    <lineage>
        <taxon>Bacteria</taxon>
        <taxon>Pseudomonadati</taxon>
        <taxon>Spirochaetota</taxon>
        <taxon>Spirochaetia</taxon>
        <taxon>Leptospirales</taxon>
        <taxon>Leptospiraceae</taxon>
        <taxon>Leptonema</taxon>
    </lineage>
</organism>
<dbReference type="PANTHER" id="PTHR33693:SF1">
    <property type="entry name" value="TYPE-4 URACIL-DNA GLYCOSYLASE"/>
    <property type="match status" value="1"/>
</dbReference>
<sequence>MSQDLFEYSKKKPVLPGAAISSAPQPGPAAGESGMSEVSVSLGASPNPFADIVTLDELKDVASECRRCRLCETRKTVVFGEGNPKARLMFIGEGPGKTEDETGRPFVGRAGELLTRIIENGMHLRREDVYIANVVKCRPTVDGLGTRDRPPEADETAACSPFLLRQIEIIKPDAIVTLGNPSTRFLLKTTEGITKLRGTEASFEGIPVFPTYHPSYVLRNGGDSSPLKKDVWADIKKVMARLGLPLN</sequence>
<keyword evidence="8" id="KW-0378">Hydrolase</keyword>
<gene>
    <name evidence="14" type="ORF">F9K24_12465</name>
</gene>
<keyword evidence="5" id="KW-0004">4Fe-4S</keyword>
<evidence type="ECO:0000256" key="12">
    <source>
        <dbReference type="SAM" id="MobiDB-lite"/>
    </source>
</evidence>
<comment type="similarity">
    <text evidence="2">Belongs to the uracil-DNA glycosylase (UDG) superfamily. Type 4 (UDGa) family.</text>
</comment>
<dbReference type="AlphaFoldDB" id="A0A833H0H0"/>
<dbReference type="EC" id="3.2.2.27" evidence="3"/>
<dbReference type="InterPro" id="IPR036895">
    <property type="entry name" value="Uracil-DNA_glycosylase-like_sf"/>
</dbReference>
<evidence type="ECO:0000313" key="14">
    <source>
        <dbReference type="EMBL" id="KAB2931740.1"/>
    </source>
</evidence>
<evidence type="ECO:0000256" key="10">
    <source>
        <dbReference type="ARBA" id="ARBA00023014"/>
    </source>
</evidence>
<dbReference type="Proteomes" id="UP000460298">
    <property type="component" value="Unassembled WGS sequence"/>
</dbReference>
<feature type="domain" description="Uracil-DNA glycosylase-like" evidence="13">
    <location>
        <begin position="79"/>
        <end position="236"/>
    </location>
</feature>
<dbReference type="NCBIfam" id="TIGR00758">
    <property type="entry name" value="UDG_fam4"/>
    <property type="match status" value="1"/>
</dbReference>
<reference evidence="14 15" key="1">
    <citation type="submission" date="2019-10" db="EMBL/GenBank/DDBJ databases">
        <title>Extracellular Electron Transfer in a Candidatus Methanoperedens spp. Enrichment Culture.</title>
        <authorList>
            <person name="Berger S."/>
            <person name="Rangel Shaw D."/>
            <person name="Berben T."/>
            <person name="In 'T Zandt M."/>
            <person name="Frank J."/>
            <person name="Reimann J."/>
            <person name="Jetten M.S.M."/>
            <person name="Welte C.U."/>
        </authorList>
    </citation>
    <scope>NUCLEOTIDE SEQUENCE [LARGE SCALE GENOMIC DNA]</scope>
    <source>
        <strain evidence="14">SB12</strain>
    </source>
</reference>
<dbReference type="SMART" id="SM00987">
    <property type="entry name" value="UreE_C"/>
    <property type="match status" value="1"/>
</dbReference>
<dbReference type="SMART" id="SM00986">
    <property type="entry name" value="UDG"/>
    <property type="match status" value="1"/>
</dbReference>
<dbReference type="Pfam" id="PF03167">
    <property type="entry name" value="UDG"/>
    <property type="match status" value="1"/>
</dbReference>
<evidence type="ECO:0000256" key="5">
    <source>
        <dbReference type="ARBA" id="ARBA00022485"/>
    </source>
</evidence>
<dbReference type="GO" id="GO:0004844">
    <property type="term" value="F:uracil DNA N-glycosylase activity"/>
    <property type="evidence" value="ECO:0007669"/>
    <property type="project" value="UniProtKB-EC"/>
</dbReference>
<evidence type="ECO:0000256" key="6">
    <source>
        <dbReference type="ARBA" id="ARBA00022723"/>
    </source>
</evidence>
<dbReference type="EMBL" id="WBUI01000012">
    <property type="protein sequence ID" value="KAB2931740.1"/>
    <property type="molecule type" value="Genomic_DNA"/>
</dbReference>
<evidence type="ECO:0000313" key="15">
    <source>
        <dbReference type="Proteomes" id="UP000460298"/>
    </source>
</evidence>
<dbReference type="InterPro" id="IPR005273">
    <property type="entry name" value="Ura-DNA_glyco_family4"/>
</dbReference>
<dbReference type="PANTHER" id="PTHR33693">
    <property type="entry name" value="TYPE-5 URACIL-DNA GLYCOSYLASE"/>
    <property type="match status" value="1"/>
</dbReference>
<evidence type="ECO:0000259" key="13">
    <source>
        <dbReference type="SMART" id="SM00986"/>
    </source>
</evidence>
<dbReference type="SUPFAM" id="SSF52141">
    <property type="entry name" value="Uracil-DNA glycosylase-like"/>
    <property type="match status" value="1"/>
</dbReference>
<evidence type="ECO:0000256" key="7">
    <source>
        <dbReference type="ARBA" id="ARBA00022763"/>
    </source>
</evidence>
<protein>
    <recommendedName>
        <fullName evidence="4">Type-4 uracil-DNA glycosylase</fullName>
        <ecNumber evidence="3">3.2.2.27</ecNumber>
    </recommendedName>
</protein>
<evidence type="ECO:0000256" key="9">
    <source>
        <dbReference type="ARBA" id="ARBA00023004"/>
    </source>
</evidence>